<dbReference type="Pfam" id="PF22694">
    <property type="entry name" value="CtpB_N-like"/>
    <property type="match status" value="1"/>
</dbReference>
<feature type="domain" description="PDZ" evidence="7">
    <location>
        <begin position="94"/>
        <end position="162"/>
    </location>
</feature>
<evidence type="ECO:0000259" key="7">
    <source>
        <dbReference type="PROSITE" id="PS50106"/>
    </source>
</evidence>
<dbReference type="NCBIfam" id="TIGR00225">
    <property type="entry name" value="prc"/>
    <property type="match status" value="1"/>
</dbReference>
<evidence type="ECO:0000256" key="3">
    <source>
        <dbReference type="ARBA" id="ARBA00022801"/>
    </source>
</evidence>
<dbReference type="GO" id="GO:0008236">
    <property type="term" value="F:serine-type peptidase activity"/>
    <property type="evidence" value="ECO:0007669"/>
    <property type="project" value="UniProtKB-KW"/>
</dbReference>
<dbReference type="CDD" id="cd06782">
    <property type="entry name" value="cpPDZ_CPP-like"/>
    <property type="match status" value="1"/>
</dbReference>
<dbReference type="Pfam" id="PF03572">
    <property type="entry name" value="Peptidase_S41"/>
    <property type="match status" value="1"/>
</dbReference>
<dbReference type="PANTHER" id="PTHR32060:SF30">
    <property type="entry name" value="CARBOXY-TERMINAL PROCESSING PROTEASE CTPA"/>
    <property type="match status" value="1"/>
</dbReference>
<evidence type="ECO:0000313" key="9">
    <source>
        <dbReference type="Proteomes" id="UP000198611"/>
    </source>
</evidence>
<dbReference type="SUPFAM" id="SSF50156">
    <property type="entry name" value="PDZ domain-like"/>
    <property type="match status" value="1"/>
</dbReference>
<dbReference type="Gene3D" id="2.30.42.10">
    <property type="match status" value="1"/>
</dbReference>
<reference evidence="8 9" key="1">
    <citation type="submission" date="2016-10" db="EMBL/GenBank/DDBJ databases">
        <authorList>
            <person name="de Groot N.N."/>
        </authorList>
    </citation>
    <scope>NUCLEOTIDE SEQUENCE [LARGE SCALE GENOMIC DNA]</scope>
    <source>
        <strain evidence="8 9">HL3</strain>
    </source>
</reference>
<dbReference type="GO" id="GO:0006508">
    <property type="term" value="P:proteolysis"/>
    <property type="evidence" value="ECO:0007669"/>
    <property type="project" value="UniProtKB-KW"/>
</dbReference>
<dbReference type="SUPFAM" id="SSF52096">
    <property type="entry name" value="ClpP/crotonase"/>
    <property type="match status" value="1"/>
</dbReference>
<dbReference type="SMART" id="SM00228">
    <property type="entry name" value="PDZ"/>
    <property type="match status" value="1"/>
</dbReference>
<name>A0A1I1RBB4_9GAMM</name>
<evidence type="ECO:0000256" key="1">
    <source>
        <dbReference type="ARBA" id="ARBA00009179"/>
    </source>
</evidence>
<dbReference type="GO" id="GO:0030288">
    <property type="term" value="C:outer membrane-bounded periplasmic space"/>
    <property type="evidence" value="ECO:0007669"/>
    <property type="project" value="TreeGrafter"/>
</dbReference>
<dbReference type="Gene3D" id="3.90.226.10">
    <property type="entry name" value="2-enoyl-CoA Hydratase, Chain A, domain 1"/>
    <property type="match status" value="1"/>
</dbReference>
<dbReference type="STRING" id="1123397.SAMN05660831_01396"/>
<evidence type="ECO:0000256" key="2">
    <source>
        <dbReference type="ARBA" id="ARBA00022670"/>
    </source>
</evidence>
<keyword evidence="4 5" id="KW-0720">Serine protease</keyword>
<sequence>MAAKKTSLILSLGVAVGIAISLGHGVLAQRGPVQAVSEDSQLPLEQLRTFSEVFARVKGSYVEEVGDDELLENAVRGMLSGLDPHSAYLDADDFQKLQEGTQGEFGGLGIEVTMEDGLVKVIAPIDDTPAERAGVRAGDLIVRIDSAPVKEMNLGEAVEKMRGEPGSEIELTILREGRDQPLEITIERAIIQVDSVKSRLLEEGYGYVRISNFQSRTGEDVVNAVESLREENEGALDGLVLDLRNNPGGVLNAAVDVSDAFLNEGRIVYTKGRVEDAQMSFSAEEGDVLEGAPMVILTNGGSASASEIVAGALQDHRRALIMGQQTFGKGSVQTVLPLGGSTAVKLTTARYYTPDGRSIQAEGIKPDVSLENLRLTTAEERGRRLREADLAGHLQNGSKPEEGGAEEGGAEEGNGGEEASAAEEPEGDRDYAIFEALNLLKGVRLLQGGN</sequence>
<dbReference type="InterPro" id="IPR036034">
    <property type="entry name" value="PDZ_sf"/>
</dbReference>
<organism evidence="8 9">
    <name type="scientific">Thiohalospira halophila DSM 15071</name>
    <dbReference type="NCBI Taxonomy" id="1123397"/>
    <lineage>
        <taxon>Bacteria</taxon>
        <taxon>Pseudomonadati</taxon>
        <taxon>Pseudomonadota</taxon>
        <taxon>Gammaproteobacteria</taxon>
        <taxon>Thiohalospirales</taxon>
        <taxon>Thiohalospiraceae</taxon>
        <taxon>Thiohalospira</taxon>
    </lineage>
</organism>
<dbReference type="Pfam" id="PF13180">
    <property type="entry name" value="PDZ_2"/>
    <property type="match status" value="1"/>
</dbReference>
<dbReference type="AlphaFoldDB" id="A0A1I1RBB4"/>
<evidence type="ECO:0000256" key="5">
    <source>
        <dbReference type="RuleBase" id="RU004404"/>
    </source>
</evidence>
<keyword evidence="9" id="KW-1185">Reference proteome</keyword>
<dbReference type="PROSITE" id="PS50106">
    <property type="entry name" value="PDZ"/>
    <property type="match status" value="1"/>
</dbReference>
<dbReference type="Proteomes" id="UP000198611">
    <property type="component" value="Unassembled WGS sequence"/>
</dbReference>
<dbReference type="InterPro" id="IPR005151">
    <property type="entry name" value="Tail-specific_protease"/>
</dbReference>
<dbReference type="EMBL" id="FOMJ01000004">
    <property type="protein sequence ID" value="SFD31651.1"/>
    <property type="molecule type" value="Genomic_DNA"/>
</dbReference>
<dbReference type="GO" id="GO:0007165">
    <property type="term" value="P:signal transduction"/>
    <property type="evidence" value="ECO:0007669"/>
    <property type="project" value="TreeGrafter"/>
</dbReference>
<dbReference type="InterPro" id="IPR055210">
    <property type="entry name" value="CtpA/B_N"/>
</dbReference>
<dbReference type="FunFam" id="3.90.226.10:FF:000029">
    <property type="entry name" value="Peptidase, S41 family"/>
    <property type="match status" value="1"/>
</dbReference>
<protein>
    <submittedName>
        <fullName evidence="8">Carboxyl-terminal processing protease</fullName>
    </submittedName>
</protein>
<proteinExistence type="inferred from homology"/>
<dbReference type="FunFam" id="2.30.42.10:FF:000063">
    <property type="entry name" value="Peptidase, S41 family"/>
    <property type="match status" value="1"/>
</dbReference>
<accession>A0A1I1RBB4</accession>
<dbReference type="PANTHER" id="PTHR32060">
    <property type="entry name" value="TAIL-SPECIFIC PROTEASE"/>
    <property type="match status" value="1"/>
</dbReference>
<feature type="region of interest" description="Disordered" evidence="6">
    <location>
        <begin position="388"/>
        <end position="428"/>
    </location>
</feature>
<comment type="similarity">
    <text evidence="1 5">Belongs to the peptidase S41A family.</text>
</comment>
<dbReference type="InterPro" id="IPR001478">
    <property type="entry name" value="PDZ"/>
</dbReference>
<keyword evidence="3 5" id="KW-0378">Hydrolase</keyword>
<gene>
    <name evidence="8" type="ORF">SAMN05660831_01396</name>
</gene>
<evidence type="ECO:0000256" key="4">
    <source>
        <dbReference type="ARBA" id="ARBA00022825"/>
    </source>
</evidence>
<dbReference type="OrthoDB" id="9812068at2"/>
<dbReference type="CDD" id="cd07560">
    <property type="entry name" value="Peptidase_S41_CPP"/>
    <property type="match status" value="1"/>
</dbReference>
<dbReference type="RefSeq" id="WP_093428045.1">
    <property type="nucleotide sequence ID" value="NZ_FOMJ01000004.1"/>
</dbReference>
<dbReference type="InterPro" id="IPR004447">
    <property type="entry name" value="Peptidase_S41A"/>
</dbReference>
<evidence type="ECO:0000256" key="6">
    <source>
        <dbReference type="SAM" id="MobiDB-lite"/>
    </source>
</evidence>
<dbReference type="GO" id="GO:0004175">
    <property type="term" value="F:endopeptidase activity"/>
    <property type="evidence" value="ECO:0007669"/>
    <property type="project" value="TreeGrafter"/>
</dbReference>
<dbReference type="InterPro" id="IPR029045">
    <property type="entry name" value="ClpP/crotonase-like_dom_sf"/>
</dbReference>
<dbReference type="Gene3D" id="3.30.750.44">
    <property type="match status" value="1"/>
</dbReference>
<dbReference type="SMART" id="SM00245">
    <property type="entry name" value="TSPc"/>
    <property type="match status" value="1"/>
</dbReference>
<evidence type="ECO:0000313" key="8">
    <source>
        <dbReference type="EMBL" id="SFD31651.1"/>
    </source>
</evidence>
<keyword evidence="2 5" id="KW-0645">Protease</keyword>